<evidence type="ECO:0000256" key="1">
    <source>
        <dbReference type="SAM" id="SignalP"/>
    </source>
</evidence>
<evidence type="ECO:0008006" key="4">
    <source>
        <dbReference type="Google" id="ProtNLM"/>
    </source>
</evidence>
<protein>
    <recommendedName>
        <fullName evidence="4">Glycoside hydrolase family 42 N-terminal domain-containing protein</fullName>
    </recommendedName>
</protein>
<keyword evidence="1" id="KW-0732">Signal</keyword>
<feature type="chain" id="PRO_5041085826" description="Glycoside hydrolase family 42 N-terminal domain-containing protein" evidence="1">
    <location>
        <begin position="22"/>
        <end position="939"/>
    </location>
</feature>
<evidence type="ECO:0000313" key="2">
    <source>
        <dbReference type="EMBL" id="PVY39333.1"/>
    </source>
</evidence>
<dbReference type="EMBL" id="QEKH01000021">
    <property type="protein sequence ID" value="PVY39333.1"/>
    <property type="molecule type" value="Genomic_DNA"/>
</dbReference>
<dbReference type="Proteomes" id="UP000245959">
    <property type="component" value="Unassembled WGS sequence"/>
</dbReference>
<proteinExistence type="predicted"/>
<evidence type="ECO:0000313" key="3">
    <source>
        <dbReference type="Proteomes" id="UP000245959"/>
    </source>
</evidence>
<dbReference type="AlphaFoldDB" id="A0A2U1ASI1"/>
<dbReference type="RefSeq" id="WP_116884694.1">
    <property type="nucleotide sequence ID" value="NZ_CAUFPP010000061.1"/>
</dbReference>
<gene>
    <name evidence="2" type="ORF">C8D82_1217</name>
</gene>
<organism evidence="2 3">
    <name type="scientific">Victivallis vadensis</name>
    <dbReference type="NCBI Taxonomy" id="172901"/>
    <lineage>
        <taxon>Bacteria</taxon>
        <taxon>Pseudomonadati</taxon>
        <taxon>Lentisphaerota</taxon>
        <taxon>Lentisphaeria</taxon>
        <taxon>Victivallales</taxon>
        <taxon>Victivallaceae</taxon>
        <taxon>Victivallis</taxon>
    </lineage>
</organism>
<dbReference type="GeneID" id="78295985"/>
<keyword evidence="3" id="KW-1185">Reference proteome</keyword>
<reference evidence="2 3" key="1">
    <citation type="submission" date="2018-04" db="EMBL/GenBank/DDBJ databases">
        <title>Genomic Encyclopedia of Type Strains, Phase IV (KMG-IV): sequencing the most valuable type-strain genomes for metagenomic binning, comparative biology and taxonomic classification.</title>
        <authorList>
            <person name="Goeker M."/>
        </authorList>
    </citation>
    <scope>NUCLEOTIDE SEQUENCE [LARGE SCALE GENOMIC DNA]</scope>
    <source>
        <strain evidence="2 3">DSM 14823</strain>
    </source>
</reference>
<accession>A0A2U1ASI1</accession>
<comment type="caution">
    <text evidence="2">The sequence shown here is derived from an EMBL/GenBank/DDBJ whole genome shotgun (WGS) entry which is preliminary data.</text>
</comment>
<name>A0A2U1ASI1_9BACT</name>
<feature type="signal peptide" evidence="1">
    <location>
        <begin position="1"/>
        <end position="21"/>
    </location>
</feature>
<sequence length="939" mass="101834">MKFRLKLTGAAMLLGAIVSHGADAPAFRYSGTAAERALLNNMSALMFGGNAIRCALSTRDLPEGISCALLVEGTSPAGRRENILVAFPHSRVAGAELRYRALSGRGRLILGLGSGENYRQREVTLDPGDGGWKDASYADERIRDLTYVTIAFVTEGEPLLFEVAGLKIRTPEGNVIDAIAPERHFLAFDSAAVPEPEGKSPSMNGRVILGMGGGYAALPASTDAIEKIAGIFGGDRFAIAPDFDYSQIAPLRNDYFRRDLPMSYQTTLVREVGGFFGAHGAFGEGLSGFSRNRELDRRKWPGGAQYHGGSFCHPAAAEAHKKIIDKLAAAGIADYIMPDVGWWESSTAGFSKADETAFRACLAGNDPGVEFALFPEGRRRIRFPEYFKWTFGVELAPQKLGLGSYDEFAAPRSRVPGRESPQYRLRLAVFYALKRYALLRFFDEIGAYGKSKGVNVVAMPLNCSCFGQGMARLDGLLAANFDLCDSNSFNSPESPAYGRPGELPAEAGLFGMIARGMSRSEAAKASGTKLRLIHETGQAGAAVPYRDPRLNYVLNYALAGATGADSMQVDFLSTYTHRGLPTWALLNDPKQRFHHSRLVDQLVTIAAFRDAFDAGLKAPANRGEVVSIVRSADYFAVRAEAAIGDIAWRKLLYPVEFLDRAMLDAPFVAEKTRVIFADGKGHTAREVQSLTAYLKRGGNRTLVLSPLSAGRRFDGSDLLSAYYGENTGLNDGEAYAAFGISASGKNEAYSFRLDGFKTVAQENGRPLLSAKKLANGASLYLFHREATDADRALIAGILKKAQVTPFGRGDADLLVQEFSLPSGGKVFALFDRRPWNGFVFRSGAPSRENFMRYETGLSPATVTVSGGRGILYELISGEKHPFDGGELTLDTAGKSARLYFLLPETPQGEAELAAAEARHAFLNRYVTEELVGFLNDNQE</sequence>